<evidence type="ECO:0000313" key="3">
    <source>
        <dbReference type="EMBL" id="MCS1397685.1"/>
    </source>
</evidence>
<keyword evidence="3" id="KW-0808">Transferase</keyword>
<dbReference type="SUPFAM" id="SSF53271">
    <property type="entry name" value="PRTase-like"/>
    <property type="match status" value="1"/>
</dbReference>
<keyword evidence="3" id="KW-0328">Glycosyltransferase</keyword>
<reference evidence="3 4" key="1">
    <citation type="submission" date="2022-08" db="EMBL/GenBank/DDBJ databases">
        <title>Lysinibacillus sequencing.</title>
        <authorList>
            <person name="Dunlap C."/>
        </authorList>
    </citation>
    <scope>NUCLEOTIDE SEQUENCE [LARGE SCALE GENOMIC DNA]</scope>
    <source>
        <strain evidence="3 4">PB211</strain>
    </source>
</reference>
<evidence type="ECO:0000259" key="1">
    <source>
        <dbReference type="Pfam" id="PF12500"/>
    </source>
</evidence>
<dbReference type="Gene3D" id="3.40.50.2020">
    <property type="match status" value="1"/>
</dbReference>
<dbReference type="InterPro" id="IPR029057">
    <property type="entry name" value="PRTase-like"/>
</dbReference>
<keyword evidence="4" id="KW-1185">Reference proteome</keyword>
<sequence>MQQQMSKLTILPNYSIDIEITHNPHDFALTDLFQMAARINKKRQFLFISTVLGKHLAVRPQIPLLTGALLAMMYDQQGNNQKVNTITPVVQALKEGINLEELQNSMKGSVELAHKTLFIGFAETATALGHAVFNAFQSNAMYIHTTREVIPHIEPFVTFEEEHSHATSHRIYTEEPNVLQQAKRIVLIDDEITTGNTVINIIETLKKKFPDVKQYVVLSILDWRSEQQRIVFQQLEEQWEISIKFISIMCGTFNCTGVPSLTSVQPKVTTIATRDITLLPIKDSIDRLFYYSVAENGKINNQPYLKATGRFMLTSKQHFEQMNMLQAIAKQLKELRTDGPALVIGTGEFMYVPMQIASYLGEGVYFQSSTRSPIYCTDDVDYTITEKIVFESPENNGVENYLYNVQSQLYTELFLIIERISNKEVVDRMVAALQSVSGAKVYVICMHELEGV</sequence>
<dbReference type="PIRSF" id="PIRSF020967">
    <property type="entry name" value="UCP020967"/>
    <property type="match status" value="1"/>
</dbReference>
<dbReference type="InterPro" id="IPR041688">
    <property type="entry name" value="PRTase_2"/>
</dbReference>
<name>A0ABT2DS12_9BACI</name>
<evidence type="ECO:0000259" key="2">
    <source>
        <dbReference type="Pfam" id="PF15609"/>
    </source>
</evidence>
<gene>
    <name evidence="3" type="ORF">NXZ79_16760</name>
</gene>
<evidence type="ECO:0000313" key="4">
    <source>
        <dbReference type="Proteomes" id="UP001525021"/>
    </source>
</evidence>
<feature type="domain" description="Orotate phosphoribosyltransferase-like" evidence="2">
    <location>
        <begin position="32"/>
        <end position="251"/>
    </location>
</feature>
<dbReference type="GO" id="GO:0016757">
    <property type="term" value="F:glycosyltransferase activity"/>
    <property type="evidence" value="ECO:0007669"/>
    <property type="project" value="UniProtKB-KW"/>
</dbReference>
<dbReference type="RefSeq" id="WP_012292117.1">
    <property type="nucleotide sequence ID" value="NZ_JANTOO010000015.1"/>
</dbReference>
<accession>A0ABT2DS12</accession>
<proteinExistence type="predicted"/>
<dbReference type="Pfam" id="PF12500">
    <property type="entry name" value="TRSP"/>
    <property type="match status" value="1"/>
</dbReference>
<dbReference type="InterPro" id="IPR000836">
    <property type="entry name" value="PRTase_dom"/>
</dbReference>
<protein>
    <submittedName>
        <fullName evidence="3">Phosphoribosyltransferase family protein</fullName>
    </submittedName>
</protein>
<dbReference type="Pfam" id="PF15609">
    <property type="entry name" value="PRTase_2"/>
    <property type="match status" value="1"/>
</dbReference>
<dbReference type="InterPro" id="IPR022537">
    <property type="entry name" value="TRSP_dom"/>
</dbReference>
<dbReference type="CDD" id="cd06223">
    <property type="entry name" value="PRTases_typeI"/>
    <property type="match status" value="1"/>
</dbReference>
<dbReference type="EMBL" id="JANTOO010000015">
    <property type="protein sequence ID" value="MCS1397685.1"/>
    <property type="molecule type" value="Genomic_DNA"/>
</dbReference>
<feature type="domain" description="TRSP" evidence="1">
    <location>
        <begin position="308"/>
        <end position="433"/>
    </location>
</feature>
<dbReference type="Proteomes" id="UP001525021">
    <property type="component" value="Unassembled WGS sequence"/>
</dbReference>
<comment type="caution">
    <text evidence="3">The sequence shown here is derived from an EMBL/GenBank/DDBJ whole genome shotgun (WGS) entry which is preliminary data.</text>
</comment>
<dbReference type="InterPro" id="IPR011214">
    <property type="entry name" value="UCP020967"/>
</dbReference>
<organism evidence="3 4">
    <name type="scientific">Lysinibacillus pinottii</name>
    <dbReference type="NCBI Taxonomy" id="2973932"/>
    <lineage>
        <taxon>Bacteria</taxon>
        <taxon>Bacillati</taxon>
        <taxon>Bacillota</taxon>
        <taxon>Bacilli</taxon>
        <taxon>Bacillales</taxon>
        <taxon>Bacillaceae</taxon>
        <taxon>Lysinibacillus</taxon>
    </lineage>
</organism>